<proteinExistence type="predicted"/>
<accession>A0ACC2SJ00</accession>
<name>A0ACC2SJ00_9FUNG</name>
<evidence type="ECO:0000313" key="1">
    <source>
        <dbReference type="EMBL" id="KAJ9062136.1"/>
    </source>
</evidence>
<dbReference type="EMBL" id="QTSX02005022">
    <property type="protein sequence ID" value="KAJ9062136.1"/>
    <property type="molecule type" value="Genomic_DNA"/>
</dbReference>
<evidence type="ECO:0000313" key="2">
    <source>
        <dbReference type="Proteomes" id="UP001165960"/>
    </source>
</evidence>
<organism evidence="1 2">
    <name type="scientific">Entomophthora muscae</name>
    <dbReference type="NCBI Taxonomy" id="34485"/>
    <lineage>
        <taxon>Eukaryota</taxon>
        <taxon>Fungi</taxon>
        <taxon>Fungi incertae sedis</taxon>
        <taxon>Zoopagomycota</taxon>
        <taxon>Entomophthoromycotina</taxon>
        <taxon>Entomophthoromycetes</taxon>
        <taxon>Entomophthorales</taxon>
        <taxon>Entomophthoraceae</taxon>
        <taxon>Entomophthora</taxon>
    </lineage>
</organism>
<comment type="caution">
    <text evidence="1">The sequence shown here is derived from an EMBL/GenBank/DDBJ whole genome shotgun (WGS) entry which is preliminary data.</text>
</comment>
<dbReference type="Proteomes" id="UP001165960">
    <property type="component" value="Unassembled WGS sequence"/>
</dbReference>
<gene>
    <name evidence="1" type="ORF">DSO57_1013829</name>
</gene>
<keyword evidence="2" id="KW-1185">Reference proteome</keyword>
<sequence>MTPTKQKHPPSLPSHLVTKPKSIYKLKSDAIKKAMKAAELRMSQGLPLDDSCSINHLFSEIKSQERAKQNSKFAPVKSVDPSANMRPDSTPDNKKKDDSYSFMTTSVSTIQPHPNTPGISHHKGYKIIQPAFKEHKNNINFDDEHTSPHQPDKISVETKTKNRPSDPGSRSRTSEKHQPQEHKSKEASLKRPVGCRKSKEKHQEFSGAIKSRPRASSSGARPSGIYQSQEYKPQKASLERLVESGKETDAYQEFSSAVEPKAPDRYQKPAKSRPRTVNLQPEPLENVFKESQSKDFQLSDSKPFSKKFLHTFSVLLSGKIFEGDEDNVHTANYLKILPILPNFDFQVNQERLKREFLENGAHDCTKPRRTYQKSPKFQKPKPAKSKKCCVRARRTQVLKHNI</sequence>
<protein>
    <submittedName>
        <fullName evidence="1">Uncharacterized protein</fullName>
    </submittedName>
</protein>
<reference evidence="1" key="1">
    <citation type="submission" date="2022-04" db="EMBL/GenBank/DDBJ databases">
        <title>Genome of the entomopathogenic fungus Entomophthora muscae.</title>
        <authorList>
            <person name="Elya C."/>
            <person name="Lovett B.R."/>
            <person name="Lee E."/>
            <person name="Macias A.M."/>
            <person name="Hajek A.E."/>
            <person name="De Bivort B.L."/>
            <person name="Kasson M.T."/>
            <person name="De Fine Licht H.H."/>
            <person name="Stajich J.E."/>
        </authorList>
    </citation>
    <scope>NUCLEOTIDE SEQUENCE</scope>
    <source>
        <strain evidence="1">Berkeley</strain>
    </source>
</reference>